<dbReference type="InterPro" id="IPR032675">
    <property type="entry name" value="LRR_dom_sf"/>
</dbReference>
<gene>
    <name evidence="2" type="ORF">CLO192961_LOCUS466344</name>
</gene>
<dbReference type="PROSITE" id="PS50181">
    <property type="entry name" value="FBOX"/>
    <property type="match status" value="1"/>
</dbReference>
<proteinExistence type="predicted"/>
<dbReference type="InterPro" id="IPR036047">
    <property type="entry name" value="F-box-like_dom_sf"/>
</dbReference>
<dbReference type="EMBL" id="CABFNS010000937">
    <property type="protein sequence ID" value="VUC37275.1"/>
    <property type="molecule type" value="Genomic_DNA"/>
</dbReference>
<keyword evidence="3" id="KW-1185">Reference proteome</keyword>
<evidence type="ECO:0000313" key="3">
    <source>
        <dbReference type="Proteomes" id="UP000766486"/>
    </source>
</evidence>
<accession>A0ABY6V2T2</accession>
<dbReference type="SUPFAM" id="SSF81383">
    <property type="entry name" value="F-box domain"/>
    <property type="match status" value="1"/>
</dbReference>
<comment type="caution">
    <text evidence="2">The sequence shown here is derived from an EMBL/GenBank/DDBJ whole genome shotgun (WGS) entry which is preliminary data.</text>
</comment>
<evidence type="ECO:0000313" key="2">
    <source>
        <dbReference type="EMBL" id="VUC37275.1"/>
    </source>
</evidence>
<dbReference type="InterPro" id="IPR001810">
    <property type="entry name" value="F-box_dom"/>
</dbReference>
<organism evidence="2 3">
    <name type="scientific">Bionectria ochroleuca</name>
    <name type="common">Gliocladium roseum</name>
    <dbReference type="NCBI Taxonomy" id="29856"/>
    <lineage>
        <taxon>Eukaryota</taxon>
        <taxon>Fungi</taxon>
        <taxon>Dikarya</taxon>
        <taxon>Ascomycota</taxon>
        <taxon>Pezizomycotina</taxon>
        <taxon>Sordariomycetes</taxon>
        <taxon>Hypocreomycetidae</taxon>
        <taxon>Hypocreales</taxon>
        <taxon>Bionectriaceae</taxon>
        <taxon>Clonostachys</taxon>
    </lineage>
</organism>
<feature type="domain" description="F-box" evidence="1">
    <location>
        <begin position="3"/>
        <end position="55"/>
    </location>
</feature>
<reference evidence="2 3" key="1">
    <citation type="submission" date="2019-06" db="EMBL/GenBank/DDBJ databases">
        <authorList>
            <person name="Broberg M."/>
        </authorList>
    </citation>
    <scope>NUCLEOTIDE SEQUENCE [LARGE SCALE GENOMIC DNA]</scope>
</reference>
<dbReference type="Gene3D" id="3.80.10.10">
    <property type="entry name" value="Ribonuclease Inhibitor"/>
    <property type="match status" value="1"/>
</dbReference>
<protein>
    <recommendedName>
        <fullName evidence="1">F-box domain-containing protein</fullName>
    </recommendedName>
</protein>
<dbReference type="Pfam" id="PF00646">
    <property type="entry name" value="F-box"/>
    <property type="match status" value="1"/>
</dbReference>
<evidence type="ECO:0000259" key="1">
    <source>
        <dbReference type="PROSITE" id="PS50181"/>
    </source>
</evidence>
<dbReference type="Proteomes" id="UP000766486">
    <property type="component" value="Unassembled WGS sequence"/>
</dbReference>
<sequence length="474" mass="52566">MPARTMQDCPSELQLAIFALLPLGDLLSLSLVSKSLHTFVEPLLVADIHLEWKKQPEHNLPPVAALLRTLFERPYLGQHCLHLRLTGMGFKTQPRGTDEEPPALPVSVLSLPAAAEHIRLIEAPGAVTWLEELQAGAVDALVALLVSLLPNLVSLELGPNFTLESARLGKFLRHAITRVGNRSSWLPKFPSLKHVVFAGRTNEFRHCNFNNAADVLPFFYLPSLQTMSVSIDNPVTWAWPHSDNATPLLPSSLTSLELFRLRETRLQHLLAPLKSLKKLHWHWFYQEYLDSHASTYVVALDVMAHALCQVLGTLVELTIEADTEANELYGGYEDPDVKTRGSLRGFAQLSQLKLLRIPWAFLVGFSPEEAPGKMTHLGASLPSGLEVLILTGELLSVENFDWHDGVIVGAIDLLLTEEEASLRLPPTLKRIILPLPLYVGTLLPELQTRLDELSAQSGIKLELENIGEDGSMDK</sequence>
<name>A0ABY6V2T2_BIOOC</name>